<keyword evidence="1" id="KW-1133">Transmembrane helix</keyword>
<dbReference type="AlphaFoldDB" id="A0A366MFW0"/>
<evidence type="ECO:0000313" key="3">
    <source>
        <dbReference type="Proteomes" id="UP000253099"/>
    </source>
</evidence>
<gene>
    <name evidence="2" type="ORF">ALNOE001_01310</name>
</gene>
<sequence length="141" mass="15137">MVITVNENDNGSITIIANATYEDDGSPVVNYPVEFILDDKIIGTGVTNRGIATLIVPANKIIPGPHKITVKVIGNENTNNGTASTIFTKTNKINETNKTSKNPATANVVAMKEIGMSIIVIIIVLIGLIVLIGRKKKRKKQ</sequence>
<evidence type="ECO:0000313" key="2">
    <source>
        <dbReference type="EMBL" id="RBQ24484.1"/>
    </source>
</evidence>
<feature type="transmembrane region" description="Helical" evidence="1">
    <location>
        <begin position="114"/>
        <end position="133"/>
    </location>
</feature>
<dbReference type="EMBL" id="NIZT01000003">
    <property type="protein sequence ID" value="RBQ24484.1"/>
    <property type="molecule type" value="Genomic_DNA"/>
</dbReference>
<dbReference type="Proteomes" id="UP000253099">
    <property type="component" value="Unassembled WGS sequence"/>
</dbReference>
<keyword evidence="1" id="KW-0812">Transmembrane</keyword>
<accession>A0A366MFW0</accession>
<comment type="caution">
    <text evidence="2">The sequence shown here is derived from an EMBL/GenBank/DDBJ whole genome shotgun (WGS) entry which is preliminary data.</text>
</comment>
<proteinExistence type="predicted"/>
<keyword evidence="3" id="KW-1185">Reference proteome</keyword>
<protein>
    <recommendedName>
        <fullName evidence="4">Bacterial Ig-like domain-containing protein</fullName>
    </recommendedName>
</protein>
<evidence type="ECO:0008006" key="4">
    <source>
        <dbReference type="Google" id="ProtNLM"/>
    </source>
</evidence>
<evidence type="ECO:0000256" key="1">
    <source>
        <dbReference type="SAM" id="Phobius"/>
    </source>
</evidence>
<organism evidence="2 3">
    <name type="scientific">Candidatus Methanobinarius endosymbioticus</name>
    <dbReference type="NCBI Taxonomy" id="2006182"/>
    <lineage>
        <taxon>Archaea</taxon>
        <taxon>Methanobacteriati</taxon>
        <taxon>Methanobacteriota</taxon>
        <taxon>Methanomada group</taxon>
        <taxon>Methanobacteria</taxon>
        <taxon>Methanobacteriales</taxon>
        <taxon>Methanobacteriaceae</taxon>
        <taxon>Candidatus Methanobinarius</taxon>
    </lineage>
</organism>
<reference evidence="2 3" key="1">
    <citation type="submission" date="2018-06" db="EMBL/GenBank/DDBJ databases">
        <title>Genomic insight into two independent archaeal endosymbiosis events.</title>
        <authorList>
            <person name="Lind A.E."/>
            <person name="Lewis W.H."/>
            <person name="Spang A."/>
            <person name="Guy L."/>
            <person name="Embley M.T."/>
            <person name="Ettema T.J.G."/>
        </authorList>
    </citation>
    <scope>NUCLEOTIDE SEQUENCE [LARGE SCALE GENOMIC DNA]</scope>
    <source>
        <strain evidence="2">NOE</strain>
    </source>
</reference>
<name>A0A366MFW0_9EURY</name>
<keyword evidence="1" id="KW-0472">Membrane</keyword>